<proteinExistence type="predicted"/>
<sequence>MLRNLGANGFSENYQLPPQPLWRPLQDMPFPKHGTLFVVNTLFLVCCNGNHMPFLKCLFDVLVSESMNPILCDRHCAKQNNQQHLD</sequence>
<reference evidence="1" key="2">
    <citation type="journal article" date="2015" name="Fish Shellfish Immunol.">
        <title>Early steps in the European eel (Anguilla anguilla)-Vibrio vulnificus interaction in the gills: Role of the RtxA13 toxin.</title>
        <authorList>
            <person name="Callol A."/>
            <person name="Pajuelo D."/>
            <person name="Ebbesson L."/>
            <person name="Teles M."/>
            <person name="MacKenzie S."/>
            <person name="Amaro C."/>
        </authorList>
    </citation>
    <scope>NUCLEOTIDE SEQUENCE</scope>
</reference>
<accession>A0A0E9WUY0</accession>
<protein>
    <submittedName>
        <fullName evidence="1">Uncharacterized protein</fullName>
    </submittedName>
</protein>
<name>A0A0E9WUY0_ANGAN</name>
<dbReference type="EMBL" id="GBXM01014536">
    <property type="protein sequence ID" value="JAH94041.1"/>
    <property type="molecule type" value="Transcribed_RNA"/>
</dbReference>
<organism evidence="1">
    <name type="scientific">Anguilla anguilla</name>
    <name type="common">European freshwater eel</name>
    <name type="synonym">Muraena anguilla</name>
    <dbReference type="NCBI Taxonomy" id="7936"/>
    <lineage>
        <taxon>Eukaryota</taxon>
        <taxon>Metazoa</taxon>
        <taxon>Chordata</taxon>
        <taxon>Craniata</taxon>
        <taxon>Vertebrata</taxon>
        <taxon>Euteleostomi</taxon>
        <taxon>Actinopterygii</taxon>
        <taxon>Neopterygii</taxon>
        <taxon>Teleostei</taxon>
        <taxon>Anguilliformes</taxon>
        <taxon>Anguillidae</taxon>
        <taxon>Anguilla</taxon>
    </lineage>
</organism>
<dbReference type="AlphaFoldDB" id="A0A0E9WUY0"/>
<reference evidence="1" key="1">
    <citation type="submission" date="2014-11" db="EMBL/GenBank/DDBJ databases">
        <authorList>
            <person name="Amaro Gonzalez C."/>
        </authorList>
    </citation>
    <scope>NUCLEOTIDE SEQUENCE</scope>
</reference>
<evidence type="ECO:0000313" key="1">
    <source>
        <dbReference type="EMBL" id="JAH94041.1"/>
    </source>
</evidence>